<protein>
    <submittedName>
        <fullName evidence="3">Uncharacterized protein</fullName>
    </submittedName>
</protein>
<feature type="compositionally biased region" description="Basic and acidic residues" evidence="1">
    <location>
        <begin position="13"/>
        <end position="22"/>
    </location>
</feature>
<keyword evidence="2" id="KW-1185">Reference proteome</keyword>
<feature type="region of interest" description="Disordered" evidence="1">
    <location>
        <begin position="1"/>
        <end position="22"/>
    </location>
</feature>
<reference evidence="3" key="1">
    <citation type="submission" date="2022-11" db="UniProtKB">
        <authorList>
            <consortium name="WormBaseParasite"/>
        </authorList>
    </citation>
    <scope>IDENTIFICATION</scope>
</reference>
<dbReference type="AlphaFoldDB" id="A0A915DLV6"/>
<dbReference type="Proteomes" id="UP000887574">
    <property type="component" value="Unplaced"/>
</dbReference>
<organism evidence="2 3">
    <name type="scientific">Ditylenchus dipsaci</name>
    <dbReference type="NCBI Taxonomy" id="166011"/>
    <lineage>
        <taxon>Eukaryota</taxon>
        <taxon>Metazoa</taxon>
        <taxon>Ecdysozoa</taxon>
        <taxon>Nematoda</taxon>
        <taxon>Chromadorea</taxon>
        <taxon>Rhabditida</taxon>
        <taxon>Tylenchina</taxon>
        <taxon>Tylenchomorpha</taxon>
        <taxon>Sphaerularioidea</taxon>
        <taxon>Anguinidae</taxon>
        <taxon>Anguininae</taxon>
        <taxon>Ditylenchus</taxon>
    </lineage>
</organism>
<feature type="compositionally biased region" description="Polar residues" evidence="1">
    <location>
        <begin position="1"/>
        <end position="11"/>
    </location>
</feature>
<evidence type="ECO:0000313" key="2">
    <source>
        <dbReference type="Proteomes" id="UP000887574"/>
    </source>
</evidence>
<evidence type="ECO:0000313" key="3">
    <source>
        <dbReference type="WBParaSite" id="jg21449"/>
    </source>
</evidence>
<proteinExistence type="predicted"/>
<name>A0A915DLV6_9BILA</name>
<accession>A0A915DLV6</accession>
<evidence type="ECO:0000256" key="1">
    <source>
        <dbReference type="SAM" id="MobiDB-lite"/>
    </source>
</evidence>
<sequence>MEQPTSNNSHLPKTKEGDPTVAKQDEAQFRLIHQYSFCSVEEAENCRSFANFSKKLCDQQESFAKLILHSSSELTSVITCWIQFDLTGEKIDGGAFCHFK</sequence>
<dbReference type="WBParaSite" id="jg21449">
    <property type="protein sequence ID" value="jg21449"/>
    <property type="gene ID" value="jg21449"/>
</dbReference>